<dbReference type="AlphaFoldDB" id="A0A975TSL6"/>
<protein>
    <submittedName>
        <fullName evidence="2">Uncharacterized protein</fullName>
    </submittedName>
</protein>
<sequence>MATLRKQAQAKGMSPATLAHLLLLQALGAGGTAAKTPARADEGGQAPLLGRLRALLAVDLSVAHGWTDLQERLAAHGYTFRERGGGLALYCTATAARTCKASDLGWSYADLMRRFGAPFPGHAQLDLARRMVRRADPGTHPSLFPDMEDEDIILFEDE</sequence>
<keyword evidence="3" id="KW-1185">Reference proteome</keyword>
<organism evidence="2">
    <name type="scientific">Gymnodinialimonas phycosphaerae</name>
    <dbReference type="NCBI Taxonomy" id="2841589"/>
    <lineage>
        <taxon>Bacteria</taxon>
        <taxon>Pseudomonadati</taxon>
        <taxon>Pseudomonadota</taxon>
        <taxon>Alphaproteobacteria</taxon>
        <taxon>Rhodobacterales</taxon>
        <taxon>Paracoccaceae</taxon>
        <taxon>Gymnodinialimonas</taxon>
    </lineage>
</organism>
<dbReference type="Proteomes" id="UP000693972">
    <property type="component" value="Unassembled WGS sequence"/>
</dbReference>
<gene>
    <name evidence="1" type="ORF">KUL25_15630</name>
    <name evidence="2" type="ORF">KUL25_15635</name>
</gene>
<evidence type="ECO:0000313" key="1">
    <source>
        <dbReference type="EMBL" id="MBY4894188.1"/>
    </source>
</evidence>
<dbReference type="RefSeq" id="WP_257893788.1">
    <property type="nucleotide sequence ID" value="NZ_JAIMBW010000001.1"/>
</dbReference>
<proteinExistence type="predicted"/>
<evidence type="ECO:0000313" key="2">
    <source>
        <dbReference type="EMBL" id="QXL86868.1"/>
    </source>
</evidence>
<dbReference type="EMBL" id="JAIMBW010000001">
    <property type="protein sequence ID" value="MBY4894188.1"/>
    <property type="molecule type" value="Genomic_DNA"/>
</dbReference>
<name>A0A975TSL6_9RHOB</name>
<evidence type="ECO:0000313" key="3">
    <source>
        <dbReference type="Proteomes" id="UP000693972"/>
    </source>
</evidence>
<dbReference type="EMBL" id="CP078073">
    <property type="protein sequence ID" value="QXL86868.1"/>
    <property type="molecule type" value="Genomic_DNA"/>
</dbReference>
<accession>A0A975TSL6</accession>
<reference evidence="2 3" key="1">
    <citation type="submission" date="2021-07" db="EMBL/GenBank/DDBJ databases">
        <title>Karlodiniumbacter phycospheric gen. nov., sp. nov., a phycosphere bacterium isolated from karlodinium veneficum.</title>
        <authorList>
            <person name="Peng Y."/>
            <person name="Jiang L."/>
            <person name="Lee J."/>
        </authorList>
    </citation>
    <scope>NUCLEOTIDE SEQUENCE</scope>
    <source>
        <strain evidence="2 3">N5</strain>
    </source>
</reference>